<keyword evidence="3" id="KW-1185">Reference proteome</keyword>
<accession>A0A1I6AY50</accession>
<evidence type="ECO:0000259" key="1">
    <source>
        <dbReference type="Pfam" id="PF13682"/>
    </source>
</evidence>
<evidence type="ECO:0000313" key="2">
    <source>
        <dbReference type="EMBL" id="SFQ73576.1"/>
    </source>
</evidence>
<dbReference type="InterPro" id="IPR025991">
    <property type="entry name" value="Chemoreceptor_zinc-bind_dom"/>
</dbReference>
<dbReference type="EMBL" id="FOXS01000006">
    <property type="protein sequence ID" value="SFQ73576.1"/>
    <property type="molecule type" value="Genomic_DNA"/>
</dbReference>
<dbReference type="OrthoDB" id="882529at2"/>
<name>A0A1I6AY50_HYMAR</name>
<organism evidence="2 3">
    <name type="scientific">Hymenobacter arizonensis</name>
    <name type="common">Siccationidurans arizonensis</name>
    <dbReference type="NCBI Taxonomy" id="1227077"/>
    <lineage>
        <taxon>Bacteria</taxon>
        <taxon>Pseudomonadati</taxon>
        <taxon>Bacteroidota</taxon>
        <taxon>Cytophagia</taxon>
        <taxon>Cytophagales</taxon>
        <taxon>Hymenobacteraceae</taxon>
        <taxon>Hymenobacter</taxon>
    </lineage>
</organism>
<gene>
    <name evidence="2" type="ORF">SAMN04515668_4026</name>
</gene>
<protein>
    <submittedName>
        <fullName evidence="2">Chemoreceptor zinc-binding domain-containing protein</fullName>
    </submittedName>
</protein>
<dbReference type="Pfam" id="PF13682">
    <property type="entry name" value="CZB"/>
    <property type="match status" value="1"/>
</dbReference>
<feature type="domain" description="Chemoreceptor zinc-binding" evidence="1">
    <location>
        <begin position="17"/>
        <end position="83"/>
    </location>
</feature>
<reference evidence="3" key="1">
    <citation type="submission" date="2016-10" db="EMBL/GenBank/DDBJ databases">
        <authorList>
            <person name="Varghese N."/>
            <person name="Submissions S."/>
        </authorList>
    </citation>
    <scope>NUCLEOTIDE SEQUENCE [LARGE SCALE GENOMIC DNA]</scope>
    <source>
        <strain evidence="3">OR362-8,ATCC BAA-1266,JCM 13504</strain>
    </source>
</reference>
<dbReference type="Gene3D" id="1.20.120.30">
    <property type="entry name" value="Aspartate receptor, ligand-binding domain"/>
    <property type="match status" value="1"/>
</dbReference>
<keyword evidence="2" id="KW-0675">Receptor</keyword>
<dbReference type="RefSeq" id="WP_092677548.1">
    <property type="nucleotide sequence ID" value="NZ_FOXS01000006.1"/>
</dbReference>
<dbReference type="STRING" id="1227077.SAMN04515668_4026"/>
<proteinExistence type="predicted"/>
<dbReference type="Proteomes" id="UP000199029">
    <property type="component" value="Unassembled WGS sequence"/>
</dbReference>
<evidence type="ECO:0000313" key="3">
    <source>
        <dbReference type="Proteomes" id="UP000199029"/>
    </source>
</evidence>
<sequence length="124" mass="14106">MTKEELKQDFDSARIKHVHFKGKLRTLLFGSGSAEGPTRDPEQCSLGIWIANRLRNGGVYAHLPEAREFDHAHRLIHQVANRLMDTYKAGQREEALAGFPQLQTIADKMMSQLQTMEAKMRTEA</sequence>
<dbReference type="AlphaFoldDB" id="A0A1I6AY50"/>